<dbReference type="EMBL" id="CM004400">
    <property type="protein sequence ID" value="OAY32171.1"/>
    <property type="molecule type" value="Genomic_DNA"/>
</dbReference>
<organism evidence="1">
    <name type="scientific">Manihot esculenta</name>
    <name type="common">Cassava</name>
    <name type="synonym">Jatropha manihot</name>
    <dbReference type="NCBI Taxonomy" id="3983"/>
    <lineage>
        <taxon>Eukaryota</taxon>
        <taxon>Viridiplantae</taxon>
        <taxon>Streptophyta</taxon>
        <taxon>Embryophyta</taxon>
        <taxon>Tracheophyta</taxon>
        <taxon>Spermatophyta</taxon>
        <taxon>Magnoliopsida</taxon>
        <taxon>eudicotyledons</taxon>
        <taxon>Gunneridae</taxon>
        <taxon>Pentapetalae</taxon>
        <taxon>rosids</taxon>
        <taxon>fabids</taxon>
        <taxon>Malpighiales</taxon>
        <taxon>Euphorbiaceae</taxon>
        <taxon>Crotonoideae</taxon>
        <taxon>Manihoteae</taxon>
        <taxon>Manihot</taxon>
    </lineage>
</organism>
<accession>A0A2C9UMM6</accession>
<protein>
    <submittedName>
        <fullName evidence="1">Uncharacterized protein</fullName>
    </submittedName>
</protein>
<gene>
    <name evidence="1" type="ORF">MANES_14G172300</name>
</gene>
<evidence type="ECO:0000313" key="1">
    <source>
        <dbReference type="EMBL" id="OAY32171.1"/>
    </source>
</evidence>
<dbReference type="AlphaFoldDB" id="A0A2C9UMM6"/>
<sequence>MRTRSRSATVKDSAASIRSLELRICGCISKCASLPRNVMVFEHRLLIF</sequence>
<proteinExistence type="predicted"/>
<reference evidence="1" key="1">
    <citation type="submission" date="2016-02" db="EMBL/GenBank/DDBJ databases">
        <title>WGS assembly of Manihot esculenta.</title>
        <authorList>
            <person name="Bredeson J.V."/>
            <person name="Prochnik S.E."/>
            <person name="Lyons J.B."/>
            <person name="Schmutz J."/>
            <person name="Grimwood J."/>
            <person name="Vrebalov J."/>
            <person name="Bart R.S."/>
            <person name="Amuge T."/>
            <person name="Ferguson M.E."/>
            <person name="Green R."/>
            <person name="Putnam N."/>
            <person name="Stites J."/>
            <person name="Rounsley S."/>
            <person name="Rokhsar D.S."/>
        </authorList>
    </citation>
    <scope>NUCLEOTIDE SEQUENCE [LARGE SCALE GENOMIC DNA]</scope>
    <source>
        <tissue evidence="1">Leaf</tissue>
    </source>
</reference>
<name>A0A2C9UMM6_MANES</name>